<dbReference type="Gene3D" id="6.20.250.40">
    <property type="match status" value="1"/>
</dbReference>
<protein>
    <recommendedName>
        <fullName evidence="4">SKICH domain-containing protein</fullName>
    </recommendedName>
</protein>
<comment type="caution">
    <text evidence="5">The sequence shown here is derived from an EMBL/GenBank/DDBJ whole genome shotgun (WGS) entry which is preliminary data.</text>
</comment>
<dbReference type="PANTHER" id="PTHR31915:SF6">
    <property type="entry name" value="SKICH DOMAIN-CONTAINING PROTEIN"/>
    <property type="match status" value="1"/>
</dbReference>
<reference evidence="5" key="2">
    <citation type="submission" date="2020-11" db="EMBL/GenBank/DDBJ databases">
        <authorList>
            <person name="McCartney M.A."/>
            <person name="Auch B."/>
            <person name="Kono T."/>
            <person name="Mallez S."/>
            <person name="Becker A."/>
            <person name="Gohl D.M."/>
            <person name="Silverstein K.A.T."/>
            <person name="Koren S."/>
            <person name="Bechman K.B."/>
            <person name="Herman A."/>
            <person name="Abrahante J.E."/>
            <person name="Garbe J."/>
        </authorList>
    </citation>
    <scope>NUCLEOTIDE SEQUENCE</scope>
    <source>
        <strain evidence="5">Duluth1</strain>
        <tissue evidence="5">Whole animal</tissue>
    </source>
</reference>
<sequence>MSETQDDIVIDEVITVEGPEAKSDRAEFAKVVFHNIAETYPEDAHIECNYTVTSDLVPTTRDWVALYKVGWMNPRDYYYYEWAPMPKDYQEGKDAEASVLFPAHKLPKDDGEFYQFCYVSSSKQIRGASTPFQFRRPGSEDYVEVEDEETNMLVIRSKTIFLEESLQKAETQKLKLKEAQDALQKERDSIITKYQETKHRLAAIETENVTLKGQAAKHEEQVAQLRSEVKNMLTLKDELELKIQKIEEEKDAIMEENKTILADLEKMRSEMKRLQNEKDELSGKNAALEEQAEMYKSHYTNSESNMEQYTRHNEDLQIRLAQQDSLVDHLKDTVQKLTDELDDNKQNLDQLTAINLLEKDRSNELRQQLKTVEDQLSAAEERKCILQKEITSYRDTQQELSRQIEKSKTECDSVKHKLCALEEDFTKKTVIQKTEMVQLSMDLHAAIKEKEKMQTENEVLHAELFTHQESSEVKVGSMSIMKQSLTQIKDRLEKKEKHCRNLEKSMRGREDDFLTREREMRREIEDLKEKIYMCSEEYKAIYIEKSRLQRKLEKAAGRRKSRSDRKDPMMESDAMQKSAPHEDEGSVTSMTSAIDRQMEELKMDLDQKLTKKEKYKNLYFSERRHRESLECELSEMNSELERLRQRNPEQATYSVKIMALEKCVQSKDAEIEQLNQKLRALVQGRHDESGASMSGGRSPMGPPAHCYPLAYPYPSQPYPLNVPLKYPGVPQKYPQYPLQQAPYPLQQACVAPIVYPGQAQYTQTPLVYPGQAPPIPPRDLKPFPLEPCRPLAPEFGVEGCKGAGPVETGILRPLPAPLEPERTPAAKLAAVKSASVLDEFDPPCQRIEMHKTEQKEASEDRFFDAQGVPMKICTECQQTFPADIPEDVFLEHQVSHFAMLCPQCKMTKPDDMSEHDFNKHVNSHFDQPINHLAREMHGGLEFD</sequence>
<dbReference type="PANTHER" id="PTHR31915">
    <property type="entry name" value="SKICH DOMAIN-CONTAINING PROTEIN"/>
    <property type="match status" value="1"/>
</dbReference>
<keyword evidence="1 2" id="KW-0175">Coiled coil</keyword>
<gene>
    <name evidence="5" type="ORF">DPMN_079721</name>
</gene>
<dbReference type="EMBL" id="JAIWYP010000015">
    <property type="protein sequence ID" value="KAH3704662.1"/>
    <property type="molecule type" value="Genomic_DNA"/>
</dbReference>
<dbReference type="Pfam" id="PF17751">
    <property type="entry name" value="SKICH"/>
    <property type="match status" value="1"/>
</dbReference>
<proteinExistence type="predicted"/>
<name>A0A9D3YPI9_DREPO</name>
<evidence type="ECO:0000256" key="1">
    <source>
        <dbReference type="ARBA" id="ARBA00023054"/>
    </source>
</evidence>
<evidence type="ECO:0000313" key="6">
    <source>
        <dbReference type="Proteomes" id="UP000828390"/>
    </source>
</evidence>
<feature type="coiled-coil region" evidence="2">
    <location>
        <begin position="598"/>
        <end position="684"/>
    </location>
</feature>
<dbReference type="Gene3D" id="2.60.40.2840">
    <property type="match status" value="1"/>
</dbReference>
<evidence type="ECO:0000256" key="3">
    <source>
        <dbReference type="SAM" id="MobiDB-lite"/>
    </source>
</evidence>
<feature type="coiled-coil region" evidence="2">
    <location>
        <begin position="162"/>
        <end position="537"/>
    </location>
</feature>
<evidence type="ECO:0000256" key="2">
    <source>
        <dbReference type="SAM" id="Coils"/>
    </source>
</evidence>
<keyword evidence="6" id="KW-1185">Reference proteome</keyword>
<dbReference type="InterPro" id="IPR051002">
    <property type="entry name" value="UBA_autophagy_assoc_protein"/>
</dbReference>
<feature type="region of interest" description="Disordered" evidence="3">
    <location>
        <begin position="552"/>
        <end position="589"/>
    </location>
</feature>
<accession>A0A9D3YPI9</accession>
<dbReference type="InterPro" id="IPR041611">
    <property type="entry name" value="SKICH"/>
</dbReference>
<evidence type="ECO:0000313" key="5">
    <source>
        <dbReference type="EMBL" id="KAH3704662.1"/>
    </source>
</evidence>
<evidence type="ECO:0000259" key="4">
    <source>
        <dbReference type="Pfam" id="PF17751"/>
    </source>
</evidence>
<organism evidence="5 6">
    <name type="scientific">Dreissena polymorpha</name>
    <name type="common">Zebra mussel</name>
    <name type="synonym">Mytilus polymorpha</name>
    <dbReference type="NCBI Taxonomy" id="45954"/>
    <lineage>
        <taxon>Eukaryota</taxon>
        <taxon>Metazoa</taxon>
        <taxon>Spiralia</taxon>
        <taxon>Lophotrochozoa</taxon>
        <taxon>Mollusca</taxon>
        <taxon>Bivalvia</taxon>
        <taxon>Autobranchia</taxon>
        <taxon>Heteroconchia</taxon>
        <taxon>Euheterodonta</taxon>
        <taxon>Imparidentia</taxon>
        <taxon>Neoheterodontei</taxon>
        <taxon>Myida</taxon>
        <taxon>Dreissenoidea</taxon>
        <taxon>Dreissenidae</taxon>
        <taxon>Dreissena</taxon>
    </lineage>
</organism>
<dbReference type="Proteomes" id="UP000828390">
    <property type="component" value="Unassembled WGS sequence"/>
</dbReference>
<feature type="domain" description="SKICH" evidence="4">
    <location>
        <begin position="31"/>
        <end position="134"/>
    </location>
</feature>
<dbReference type="AlphaFoldDB" id="A0A9D3YPI9"/>
<reference evidence="5" key="1">
    <citation type="journal article" date="2019" name="bioRxiv">
        <title>The Genome of the Zebra Mussel, Dreissena polymorpha: A Resource for Invasive Species Research.</title>
        <authorList>
            <person name="McCartney M.A."/>
            <person name="Auch B."/>
            <person name="Kono T."/>
            <person name="Mallez S."/>
            <person name="Zhang Y."/>
            <person name="Obille A."/>
            <person name="Becker A."/>
            <person name="Abrahante J.E."/>
            <person name="Garbe J."/>
            <person name="Badalamenti J.P."/>
            <person name="Herman A."/>
            <person name="Mangelson H."/>
            <person name="Liachko I."/>
            <person name="Sullivan S."/>
            <person name="Sone E.D."/>
            <person name="Koren S."/>
            <person name="Silverstein K.A.T."/>
            <person name="Beckman K.B."/>
            <person name="Gohl D.M."/>
        </authorList>
    </citation>
    <scope>NUCLEOTIDE SEQUENCE</scope>
    <source>
        <strain evidence="5">Duluth1</strain>
        <tissue evidence="5">Whole animal</tissue>
    </source>
</reference>